<accession>X1AGP1</accession>
<dbReference type="EMBL" id="BART01000402">
    <property type="protein sequence ID" value="GAG71873.1"/>
    <property type="molecule type" value="Genomic_DNA"/>
</dbReference>
<proteinExistence type="predicted"/>
<comment type="caution">
    <text evidence="1">The sequence shown here is derived from an EMBL/GenBank/DDBJ whole genome shotgun (WGS) entry which is preliminary data.</text>
</comment>
<gene>
    <name evidence="1" type="ORF">S01H4_01978</name>
</gene>
<reference evidence="1" key="1">
    <citation type="journal article" date="2014" name="Front. Microbiol.">
        <title>High frequency of phylogenetically diverse reductive dehalogenase-homologous genes in deep subseafloor sedimentary metagenomes.</title>
        <authorList>
            <person name="Kawai M."/>
            <person name="Futagami T."/>
            <person name="Toyoda A."/>
            <person name="Takaki Y."/>
            <person name="Nishi S."/>
            <person name="Hori S."/>
            <person name="Arai W."/>
            <person name="Tsubouchi T."/>
            <person name="Morono Y."/>
            <person name="Uchiyama I."/>
            <person name="Ito T."/>
            <person name="Fujiyama A."/>
            <person name="Inagaki F."/>
            <person name="Takami H."/>
        </authorList>
    </citation>
    <scope>NUCLEOTIDE SEQUENCE</scope>
    <source>
        <strain evidence="1">Expedition CK06-06</strain>
    </source>
</reference>
<sequence>MKGLGFVTLKVYDVLGNEIATLVNEAKPAGKYEVKFQSTVGSGSY</sequence>
<organism evidence="1">
    <name type="scientific">marine sediment metagenome</name>
    <dbReference type="NCBI Taxonomy" id="412755"/>
    <lineage>
        <taxon>unclassified sequences</taxon>
        <taxon>metagenomes</taxon>
        <taxon>ecological metagenomes</taxon>
    </lineage>
</organism>
<evidence type="ECO:0000313" key="1">
    <source>
        <dbReference type="EMBL" id="GAG71873.1"/>
    </source>
</evidence>
<protein>
    <submittedName>
        <fullName evidence="1">Uncharacterized protein</fullName>
    </submittedName>
</protein>
<name>X1AGP1_9ZZZZ</name>
<dbReference type="AlphaFoldDB" id="X1AGP1"/>